<accession>A0A8K1CV93</accession>
<dbReference type="OrthoDB" id="6262491at2759"/>
<dbReference type="EMBL" id="SPLM01000001">
    <property type="protein sequence ID" value="TMW69320.1"/>
    <property type="molecule type" value="Genomic_DNA"/>
</dbReference>
<dbReference type="PROSITE" id="PS50294">
    <property type="entry name" value="WD_REPEATS_REGION"/>
    <property type="match status" value="1"/>
</dbReference>
<organism evidence="5 6">
    <name type="scientific">Pythium oligandrum</name>
    <name type="common">Mycoparasitic fungus</name>
    <dbReference type="NCBI Taxonomy" id="41045"/>
    <lineage>
        <taxon>Eukaryota</taxon>
        <taxon>Sar</taxon>
        <taxon>Stramenopiles</taxon>
        <taxon>Oomycota</taxon>
        <taxon>Peronosporomycetes</taxon>
        <taxon>Pythiales</taxon>
        <taxon>Pythiaceae</taxon>
        <taxon>Pythium</taxon>
    </lineage>
</organism>
<feature type="repeat" description="WD" evidence="3">
    <location>
        <begin position="141"/>
        <end position="182"/>
    </location>
</feature>
<dbReference type="SMART" id="SM00320">
    <property type="entry name" value="WD40"/>
    <property type="match status" value="5"/>
</dbReference>
<dbReference type="InterPro" id="IPR036322">
    <property type="entry name" value="WD40_repeat_dom_sf"/>
</dbReference>
<reference evidence="5" key="1">
    <citation type="submission" date="2019-03" db="EMBL/GenBank/DDBJ databases">
        <title>Long read genome sequence of the mycoparasitic Pythium oligandrum ATCC 38472 isolated from sugarbeet rhizosphere.</title>
        <authorList>
            <person name="Gaulin E."/>
        </authorList>
    </citation>
    <scope>NUCLEOTIDE SEQUENCE</scope>
    <source>
        <strain evidence="5">ATCC 38472_TT</strain>
    </source>
</reference>
<keyword evidence="6" id="KW-1185">Reference proteome</keyword>
<dbReference type="Pfam" id="PF00400">
    <property type="entry name" value="WD40"/>
    <property type="match status" value="3"/>
</dbReference>
<proteinExistence type="predicted"/>
<dbReference type="AlphaFoldDB" id="A0A8K1CV93"/>
<keyword evidence="2" id="KW-0677">Repeat</keyword>
<dbReference type="Proteomes" id="UP000794436">
    <property type="component" value="Unassembled WGS sequence"/>
</dbReference>
<dbReference type="PROSITE" id="PS00678">
    <property type="entry name" value="WD_REPEATS_1"/>
    <property type="match status" value="1"/>
</dbReference>
<sequence>MGACGSKDIEAQRRKGGARDLSRWKAGDEAAEGGNEAASVETNVVEVDFDPRSPVNLVLNTVATLSTSTTECVTGWEDGSVRQIDWQSSRVVRTWQPHTRAVNRVVVGERHGKLYSSSRDTTIAVTTPVSAAETESASIKLQGHTLNVSAIAVDTDETSLCSGGRDTQTMFWDLTTAKIKSKNTTAQNVITCSKWVPTEHVVLQGSEDLSVKLWDERSALRTPVQTLRGYVYFPLCLDVSRDGLYFMTSSKGFNGVGAEVRVWDRRVGKQLLQFEGHQQDASACCFLPRGVLDSSEGEAPVPNASNGIPTPVSASKDGSIKVWNVNAENQLLCEANEPSGRMFTSLASTGDDGTVLAATFNGDLHAYVYDTKQRSIGLSKSWHQRE</sequence>
<name>A0A8K1CV93_PYTOL</name>
<dbReference type="PROSITE" id="PS50082">
    <property type="entry name" value="WD_REPEATS_2"/>
    <property type="match status" value="3"/>
</dbReference>
<comment type="caution">
    <text evidence="5">The sequence shown here is derived from an EMBL/GenBank/DDBJ whole genome shotgun (WGS) entry which is preliminary data.</text>
</comment>
<dbReference type="PANTHER" id="PTHR19869:SF1">
    <property type="entry name" value="WD REPEAT-CONTAINING PROTEIN 31"/>
    <property type="match status" value="1"/>
</dbReference>
<feature type="compositionally biased region" description="Basic and acidic residues" evidence="4">
    <location>
        <begin position="7"/>
        <end position="28"/>
    </location>
</feature>
<gene>
    <name evidence="5" type="ORF">Poli38472_001476</name>
</gene>
<protein>
    <submittedName>
        <fullName evidence="5">Uncharacterized protein</fullName>
    </submittedName>
</protein>
<dbReference type="SUPFAM" id="SSF50978">
    <property type="entry name" value="WD40 repeat-like"/>
    <property type="match status" value="1"/>
</dbReference>
<dbReference type="InterPro" id="IPR019775">
    <property type="entry name" value="WD40_repeat_CS"/>
</dbReference>
<feature type="region of interest" description="Disordered" evidence="4">
    <location>
        <begin position="1"/>
        <end position="37"/>
    </location>
</feature>
<feature type="repeat" description="WD" evidence="3">
    <location>
        <begin position="312"/>
        <end position="333"/>
    </location>
</feature>
<feature type="repeat" description="WD" evidence="3">
    <location>
        <begin position="183"/>
        <end position="215"/>
    </location>
</feature>
<evidence type="ECO:0000256" key="2">
    <source>
        <dbReference type="ARBA" id="ARBA00022737"/>
    </source>
</evidence>
<evidence type="ECO:0000256" key="1">
    <source>
        <dbReference type="ARBA" id="ARBA00022574"/>
    </source>
</evidence>
<evidence type="ECO:0000313" key="6">
    <source>
        <dbReference type="Proteomes" id="UP000794436"/>
    </source>
</evidence>
<dbReference type="PANTHER" id="PTHR19869">
    <property type="entry name" value="SPERMATID WD-REPEAT PROTEIN"/>
    <property type="match status" value="1"/>
</dbReference>
<dbReference type="Gene3D" id="2.130.10.10">
    <property type="entry name" value="YVTN repeat-like/Quinoprotein amine dehydrogenase"/>
    <property type="match status" value="2"/>
</dbReference>
<keyword evidence="1 3" id="KW-0853">WD repeat</keyword>
<evidence type="ECO:0000256" key="3">
    <source>
        <dbReference type="PROSITE-ProRule" id="PRU00221"/>
    </source>
</evidence>
<evidence type="ECO:0000256" key="4">
    <source>
        <dbReference type="SAM" id="MobiDB-lite"/>
    </source>
</evidence>
<dbReference type="InterPro" id="IPR015943">
    <property type="entry name" value="WD40/YVTN_repeat-like_dom_sf"/>
</dbReference>
<dbReference type="InterPro" id="IPR001680">
    <property type="entry name" value="WD40_rpt"/>
</dbReference>
<dbReference type="InterPro" id="IPR040066">
    <property type="entry name" value="WDR31"/>
</dbReference>
<evidence type="ECO:0000313" key="5">
    <source>
        <dbReference type="EMBL" id="TMW69320.1"/>
    </source>
</evidence>